<dbReference type="SUPFAM" id="SSF49785">
    <property type="entry name" value="Galactose-binding domain-like"/>
    <property type="match status" value="1"/>
</dbReference>
<protein>
    <submittedName>
        <fullName evidence="6">S8 family serine peptidase</fullName>
    </submittedName>
</protein>
<dbReference type="Gene3D" id="2.60.120.380">
    <property type="match status" value="1"/>
</dbReference>
<dbReference type="InterPro" id="IPR034058">
    <property type="entry name" value="TagA/B/C/D_pept_dom"/>
</dbReference>
<dbReference type="EMBL" id="JBEOKT010000015">
    <property type="protein sequence ID" value="MER2998840.1"/>
    <property type="molecule type" value="Genomic_DNA"/>
</dbReference>
<dbReference type="Pfam" id="PF00082">
    <property type="entry name" value="Peptidase_S8"/>
    <property type="match status" value="1"/>
</dbReference>
<feature type="domain" description="Peptidase S8/S53" evidence="4">
    <location>
        <begin position="177"/>
        <end position="397"/>
    </location>
</feature>
<name>A0ABV1RWQ1_9BACT</name>
<dbReference type="PANTHER" id="PTHR43399:SF4">
    <property type="entry name" value="CELL WALL-ASSOCIATED PROTEASE"/>
    <property type="match status" value="1"/>
</dbReference>
<feature type="signal peptide" evidence="3">
    <location>
        <begin position="1"/>
        <end position="29"/>
    </location>
</feature>
<dbReference type="InterPro" id="IPR026444">
    <property type="entry name" value="Secre_tail"/>
</dbReference>
<reference evidence="6 7" key="1">
    <citation type="submission" date="2024-06" db="EMBL/GenBank/DDBJ databases">
        <title>Pontibacter populi HYL7-15.</title>
        <authorList>
            <person name="Kim M.K."/>
        </authorList>
    </citation>
    <scope>NUCLEOTIDE SEQUENCE [LARGE SCALE GENOMIC DNA]</scope>
    <source>
        <strain evidence="6 7">HYL7-15</strain>
    </source>
</reference>
<organism evidence="6 7">
    <name type="scientific">Pontibacter populi</name>
    <dbReference type="NCBI Taxonomy" id="890055"/>
    <lineage>
        <taxon>Bacteria</taxon>
        <taxon>Pseudomonadati</taxon>
        <taxon>Bacteroidota</taxon>
        <taxon>Cytophagia</taxon>
        <taxon>Cytophagales</taxon>
        <taxon>Hymenobacteraceae</taxon>
        <taxon>Pontibacter</taxon>
    </lineage>
</organism>
<dbReference type="PANTHER" id="PTHR43399">
    <property type="entry name" value="SUBTILISIN-RELATED"/>
    <property type="match status" value="1"/>
</dbReference>
<accession>A0ABV1RWQ1</accession>
<evidence type="ECO:0000256" key="2">
    <source>
        <dbReference type="PROSITE-ProRule" id="PRU01240"/>
    </source>
</evidence>
<dbReference type="Proteomes" id="UP001476807">
    <property type="component" value="Unassembled WGS sequence"/>
</dbReference>
<gene>
    <name evidence="6" type="ORF">ABS362_14900</name>
</gene>
<evidence type="ECO:0000256" key="1">
    <source>
        <dbReference type="ARBA" id="ARBA00011073"/>
    </source>
</evidence>
<dbReference type="Gene3D" id="3.40.50.200">
    <property type="entry name" value="Peptidase S8/S53 domain"/>
    <property type="match status" value="1"/>
</dbReference>
<dbReference type="PROSITE" id="PS51892">
    <property type="entry name" value="SUBTILASE"/>
    <property type="match status" value="1"/>
</dbReference>
<feature type="domain" description="Secretion system C-terminal sorting" evidence="5">
    <location>
        <begin position="812"/>
        <end position="882"/>
    </location>
</feature>
<dbReference type="Pfam" id="PF18962">
    <property type="entry name" value="Por_Secre_tail"/>
    <property type="match status" value="1"/>
</dbReference>
<evidence type="ECO:0000256" key="3">
    <source>
        <dbReference type="SAM" id="SignalP"/>
    </source>
</evidence>
<dbReference type="RefSeq" id="WP_350413298.1">
    <property type="nucleotide sequence ID" value="NZ_JBEOKT010000015.1"/>
</dbReference>
<dbReference type="SUPFAM" id="SSF52743">
    <property type="entry name" value="Subtilisin-like"/>
    <property type="match status" value="1"/>
</dbReference>
<proteinExistence type="inferred from homology"/>
<sequence>MNKRLKCPLNVLQLVTCVGLLFCSAQLNAQQISSQKTGVTKLKRIAPGLEKSIQESGSKTVRVQVKNKAQLLTWLAENNYNGTITQTTSSAQIFTLTNISGKTLLQLASSRVVTYIDKPNRQAKVEIELKDADFTVNNIYAIRSLYPLLNGSNMAASVKEEAFNPNDIDLKGRALSPESFGGSFTAHATTMATIIAGAGNSGPRGKGIADHAKLAYSDFVALFPDNSQALLNKGISLQNHSYGVGVENYYGLESAAYDRETFQNPTLLHVFSSGNSGNKADEEGNYAGITGFANLTGQFKTSKNTLSVGALEPTGKIGLLSSKGPAYDGRVKPELVAFGKGGTSEAAAVVSGVALLVQQAYKEQHSALPSAALVKATLINSADDAGRPEVDFEAGFGNTDAAGAIRTIQENRFIVGEVTDKTTKQHSISVPGGTQKLKVTLVWHDVEGNPEASKAIINDLDLTLTTINGQVLKPWVLSSYAHADSLQLPAKRREDHLNNVEQVTIELPAAGTYQINVSGYDVPQGPQNYSLAYEFETGTEWVYPTIGVSLQANSVNRIRWKHAIPGEKGKLEYKLNNSTDWQLIADNIDLATAFFDWNAPDAINKAQLRLTTPNATILSGDFLLTKQLKLKVGYNCDDQVMLHWAKLPNVAQYKLYQVGSTHLEPFLTTADTLALLNKNQLQALPEFINVAPFIDGTQAEGSETVAFNQMGIGCYIKTFLPYQFVTDSVDLQLELSTLYKVASVTLERLVNGNYTTVQTIAPVIQLAHTLHDNSPALGKNLYRVKVTTADGKNFYSQPEEVVYADANFVQAYPNPIPAGETLSVAVASGVAIVQFYDQLGKLVYESEEFGMIKQVPTAGLKSGLYILRLKTESGNYVAGKVLVL</sequence>
<comment type="caution">
    <text evidence="6">The sequence shown here is derived from an EMBL/GenBank/DDBJ whole genome shotgun (WGS) entry which is preliminary data.</text>
</comment>
<evidence type="ECO:0000259" key="5">
    <source>
        <dbReference type="Pfam" id="PF18962"/>
    </source>
</evidence>
<evidence type="ECO:0000259" key="4">
    <source>
        <dbReference type="Pfam" id="PF00082"/>
    </source>
</evidence>
<dbReference type="CDD" id="cd04842">
    <property type="entry name" value="Peptidases_S8_Kp43_protease"/>
    <property type="match status" value="1"/>
</dbReference>
<dbReference type="NCBIfam" id="TIGR04183">
    <property type="entry name" value="Por_Secre_tail"/>
    <property type="match status" value="1"/>
</dbReference>
<dbReference type="InterPro" id="IPR000209">
    <property type="entry name" value="Peptidase_S8/S53_dom"/>
</dbReference>
<dbReference type="InterPro" id="IPR036852">
    <property type="entry name" value="Peptidase_S8/S53_dom_sf"/>
</dbReference>
<evidence type="ECO:0000313" key="7">
    <source>
        <dbReference type="Proteomes" id="UP001476807"/>
    </source>
</evidence>
<comment type="similarity">
    <text evidence="1 2">Belongs to the peptidase S8 family.</text>
</comment>
<dbReference type="InterPro" id="IPR051048">
    <property type="entry name" value="Peptidase_S8/S53_subtilisin"/>
</dbReference>
<dbReference type="InterPro" id="IPR008979">
    <property type="entry name" value="Galactose-bd-like_sf"/>
</dbReference>
<feature type="chain" id="PRO_5047418450" evidence="3">
    <location>
        <begin position="30"/>
        <end position="884"/>
    </location>
</feature>
<keyword evidence="3" id="KW-0732">Signal</keyword>
<comment type="caution">
    <text evidence="2">Lacks conserved residue(s) required for the propagation of feature annotation.</text>
</comment>
<keyword evidence="7" id="KW-1185">Reference proteome</keyword>
<evidence type="ECO:0000313" key="6">
    <source>
        <dbReference type="EMBL" id="MER2998840.1"/>
    </source>
</evidence>